<dbReference type="Proteomes" id="UP000291819">
    <property type="component" value="Unassembled WGS sequence"/>
</dbReference>
<feature type="domain" description="Glycosyl transferase family 1" evidence="1">
    <location>
        <begin position="172"/>
        <end position="312"/>
    </location>
</feature>
<protein>
    <submittedName>
        <fullName evidence="3">Glycosyltransferase family 4 protein</fullName>
    </submittedName>
</protein>
<dbReference type="RefSeq" id="WP_131030214.1">
    <property type="nucleotide sequence ID" value="NZ_SIXF01000009.1"/>
</dbReference>
<dbReference type="CDD" id="cd03802">
    <property type="entry name" value="GT4_AviGT4-like"/>
    <property type="match status" value="1"/>
</dbReference>
<evidence type="ECO:0000313" key="3">
    <source>
        <dbReference type="EMBL" id="TBO42195.1"/>
    </source>
</evidence>
<dbReference type="PANTHER" id="PTHR45947:SF3">
    <property type="entry name" value="SULFOQUINOVOSYL TRANSFERASE SQD2"/>
    <property type="match status" value="1"/>
</dbReference>
<evidence type="ECO:0000259" key="1">
    <source>
        <dbReference type="Pfam" id="PF00534"/>
    </source>
</evidence>
<dbReference type="Pfam" id="PF00534">
    <property type="entry name" value="Glycos_transf_1"/>
    <property type="match status" value="1"/>
</dbReference>
<dbReference type="GO" id="GO:0016757">
    <property type="term" value="F:glycosyltransferase activity"/>
    <property type="evidence" value="ECO:0007669"/>
    <property type="project" value="InterPro"/>
</dbReference>
<proteinExistence type="predicted"/>
<dbReference type="SUPFAM" id="SSF53756">
    <property type="entry name" value="UDP-Glycosyltransferase/glycogen phosphorylase"/>
    <property type="match status" value="1"/>
</dbReference>
<name>A0A4Q9HD93_9SPHI</name>
<dbReference type="PANTHER" id="PTHR45947">
    <property type="entry name" value="SULFOQUINOVOSYL TRANSFERASE SQD2"/>
    <property type="match status" value="1"/>
</dbReference>
<dbReference type="Pfam" id="PF13439">
    <property type="entry name" value="Glyco_transf_4"/>
    <property type="match status" value="1"/>
</dbReference>
<keyword evidence="4" id="KW-1185">Reference proteome</keyword>
<accession>A0A4Q9HD93</accession>
<evidence type="ECO:0000313" key="4">
    <source>
        <dbReference type="Proteomes" id="UP000291819"/>
    </source>
</evidence>
<keyword evidence="3" id="KW-0808">Transferase</keyword>
<sequence>MKPLKIAIIADPELPVPPLLYGGIERIIDMLIEEYVNLGHDVSLFAHSDSKTKAQLFAYSGKTSHRKTDIIKNTFLINKELYKGKYDVIHSFGRLLYLLPQLPLNIPKIMSYQREPTISQIKKASKIAKKNTLAFTGCSAYISNQIAPYAPAFPIFNGVDLSIYNFKEVVPTDAPLVFLGRIEPIKGTHIAIEVAKRTRKPLVIAGNIPSEYQSYFDTQIQSELNDQITYIGPVNDVQKNDLLGNASAFLMPIEWDEPFGIVMAEAMACGTPVIGFNRGSVPEVVVSGYNGYRCDTIEEMIHHVHNIDKIERKNVRTDAELRFSSKVIVDQYLALYQKMIDGNE</sequence>
<dbReference type="InterPro" id="IPR028098">
    <property type="entry name" value="Glyco_trans_4-like_N"/>
</dbReference>
<dbReference type="InterPro" id="IPR001296">
    <property type="entry name" value="Glyco_trans_1"/>
</dbReference>
<reference evidence="3 4" key="1">
    <citation type="submission" date="2019-02" db="EMBL/GenBank/DDBJ databases">
        <title>Pedobacter kyonggii whole genome sequence analysis.</title>
        <authorList>
            <person name="Dahal R.H."/>
        </authorList>
    </citation>
    <scope>NUCLEOTIDE SEQUENCE [LARGE SCALE GENOMIC DNA]</scope>
    <source>
        <strain evidence="3 4">K-4-11-1</strain>
    </source>
</reference>
<dbReference type="OrthoDB" id="9801573at2"/>
<comment type="caution">
    <text evidence="3">The sequence shown here is derived from an EMBL/GenBank/DDBJ whole genome shotgun (WGS) entry which is preliminary data.</text>
</comment>
<dbReference type="Gene3D" id="3.40.50.2000">
    <property type="entry name" value="Glycogen Phosphorylase B"/>
    <property type="match status" value="2"/>
</dbReference>
<evidence type="ECO:0000259" key="2">
    <source>
        <dbReference type="Pfam" id="PF13439"/>
    </source>
</evidence>
<dbReference type="InterPro" id="IPR050194">
    <property type="entry name" value="Glycosyltransferase_grp1"/>
</dbReference>
<organism evidence="3 4">
    <name type="scientific">Pedobacter kyonggii</name>
    <dbReference type="NCBI Taxonomy" id="1926871"/>
    <lineage>
        <taxon>Bacteria</taxon>
        <taxon>Pseudomonadati</taxon>
        <taxon>Bacteroidota</taxon>
        <taxon>Sphingobacteriia</taxon>
        <taxon>Sphingobacteriales</taxon>
        <taxon>Sphingobacteriaceae</taxon>
        <taxon>Pedobacter</taxon>
    </lineage>
</organism>
<dbReference type="EMBL" id="SIXF01000009">
    <property type="protein sequence ID" value="TBO42195.1"/>
    <property type="molecule type" value="Genomic_DNA"/>
</dbReference>
<feature type="domain" description="Glycosyltransferase subfamily 4-like N-terminal" evidence="2">
    <location>
        <begin position="21"/>
        <end position="115"/>
    </location>
</feature>
<gene>
    <name evidence="3" type="ORF">EYS08_11755</name>
</gene>
<dbReference type="AlphaFoldDB" id="A0A4Q9HD93"/>